<comment type="caution">
    <text evidence="2">The sequence shown here is derived from an EMBL/GenBank/DDBJ whole genome shotgun (WGS) entry which is preliminary data.</text>
</comment>
<evidence type="ECO:0000256" key="1">
    <source>
        <dbReference type="SAM" id="MobiDB-lite"/>
    </source>
</evidence>
<organism evidence="2 3">
    <name type="scientific">Mycolicibacterium senegalense</name>
    <dbReference type="NCBI Taxonomy" id="1796"/>
    <lineage>
        <taxon>Bacteria</taxon>
        <taxon>Bacillati</taxon>
        <taxon>Actinomycetota</taxon>
        <taxon>Actinomycetes</taxon>
        <taxon>Mycobacteriales</taxon>
        <taxon>Mycobacteriaceae</taxon>
        <taxon>Mycolicibacterium</taxon>
    </lineage>
</organism>
<reference evidence="2 3" key="1">
    <citation type="submission" date="2015-05" db="EMBL/GenBank/DDBJ databases">
        <title>Genome sequence of Mycobacterium senegalense.</title>
        <authorList>
            <person name="Greninger A.L."/>
            <person name="Miller S."/>
        </authorList>
    </citation>
    <scope>NUCLEOTIDE SEQUENCE [LARGE SCALE GENOMIC DNA]</scope>
    <source>
        <strain evidence="2 3">CK2</strain>
    </source>
</reference>
<proteinExistence type="predicted"/>
<dbReference type="Proteomes" id="UP000036499">
    <property type="component" value="Unassembled WGS sequence"/>
</dbReference>
<accession>A0ABR5G1R8</accession>
<feature type="compositionally biased region" description="Basic and acidic residues" evidence="1">
    <location>
        <begin position="63"/>
        <end position="75"/>
    </location>
</feature>
<protein>
    <recommendedName>
        <fullName evidence="4">HNH endonuclease</fullName>
    </recommendedName>
</protein>
<keyword evidence="3" id="KW-1185">Reference proteome</keyword>
<name>A0ABR5G1R8_9MYCO</name>
<dbReference type="EMBL" id="LDPU01000001">
    <property type="protein sequence ID" value="KLO54106.1"/>
    <property type="molecule type" value="Genomic_DNA"/>
</dbReference>
<feature type="region of interest" description="Disordered" evidence="1">
    <location>
        <begin position="45"/>
        <end position="75"/>
    </location>
</feature>
<evidence type="ECO:0000313" key="2">
    <source>
        <dbReference type="EMBL" id="KLO54106.1"/>
    </source>
</evidence>
<evidence type="ECO:0008006" key="4">
    <source>
        <dbReference type="Google" id="ProtNLM"/>
    </source>
</evidence>
<sequence length="75" mass="8711">MVVMSRGDYRHRPRNWRNDPEMVHVHRTALTVACRHCHQPIDEPCVHPDLPGRPQLENLPCHPVRESDAKRGTNS</sequence>
<evidence type="ECO:0000313" key="3">
    <source>
        <dbReference type="Proteomes" id="UP000036499"/>
    </source>
</evidence>
<gene>
    <name evidence="2" type="ORF">ABW05_24195</name>
</gene>